<accession>A0A7J6Y5S3</accession>
<dbReference type="AlphaFoldDB" id="A0A7J6Y5S3"/>
<organism evidence="2 3">
    <name type="scientific">Trypanosoma cruzi</name>
    <dbReference type="NCBI Taxonomy" id="5693"/>
    <lineage>
        <taxon>Eukaryota</taxon>
        <taxon>Discoba</taxon>
        <taxon>Euglenozoa</taxon>
        <taxon>Kinetoplastea</taxon>
        <taxon>Metakinetoplastina</taxon>
        <taxon>Trypanosomatida</taxon>
        <taxon>Trypanosomatidae</taxon>
        <taxon>Trypanosoma</taxon>
        <taxon>Schizotrypanum</taxon>
    </lineage>
</organism>
<feature type="coiled-coil region" evidence="1">
    <location>
        <begin position="2"/>
        <end position="69"/>
    </location>
</feature>
<sequence>MADSIKALEDELNRQLEVLAEERKGLSALQRKMNRAAGGPNEGDEDSRRRQLLTANKKLRQDLERLKREGAVPGSSPQLIGVRNKIAAAWKEVDEVEQEVDTLLLLLRDRKKVLERERKCNRSVDVLRGRQREEQQSLRAKLKELEGKLKRSEKRDVMLRNRFTQLQNQVLLNVTEKDATALRKKHKQQMRTIGKLQKRREEQASSWIKVVENDGQRLTIREKMAKSQMEKEIAELQALVLERNEEIAQLKHRLAKSFFLHV</sequence>
<comment type="caution">
    <text evidence="2">The sequence shown here is derived from an EMBL/GenBank/DDBJ whole genome shotgun (WGS) entry which is preliminary data.</text>
</comment>
<evidence type="ECO:0000313" key="2">
    <source>
        <dbReference type="EMBL" id="KAF5222047.1"/>
    </source>
</evidence>
<reference evidence="2 3" key="1">
    <citation type="journal article" date="2019" name="Genome Biol. Evol.">
        <title>Nanopore Sequencing Significantly Improves Genome Assembly of the Protozoan Parasite Trypanosoma cruzi.</title>
        <authorList>
            <person name="Diaz-Viraque F."/>
            <person name="Pita S."/>
            <person name="Greif G."/>
            <person name="de Souza R.C.M."/>
            <person name="Iraola G."/>
            <person name="Robello C."/>
        </authorList>
    </citation>
    <scope>NUCLEOTIDE SEQUENCE [LARGE SCALE GENOMIC DNA]</scope>
    <source>
        <strain evidence="2 3">Berenice</strain>
    </source>
</reference>
<protein>
    <submittedName>
        <fullName evidence="2">Uncharacterized protein</fullName>
    </submittedName>
</protein>
<dbReference type="VEuPathDB" id="TriTrypDB:ECC02_004800"/>
<feature type="coiled-coil region" evidence="1">
    <location>
        <begin position="226"/>
        <end position="253"/>
    </location>
</feature>
<dbReference type="EMBL" id="JABDHM010000030">
    <property type="protein sequence ID" value="KAF5222047.1"/>
    <property type="molecule type" value="Genomic_DNA"/>
</dbReference>
<feature type="coiled-coil region" evidence="1">
    <location>
        <begin position="128"/>
        <end position="162"/>
    </location>
</feature>
<name>A0A7J6Y5S3_TRYCR</name>
<evidence type="ECO:0000313" key="3">
    <source>
        <dbReference type="Proteomes" id="UP000583944"/>
    </source>
</evidence>
<keyword evidence="1" id="KW-0175">Coiled coil</keyword>
<evidence type="ECO:0000256" key="1">
    <source>
        <dbReference type="SAM" id="Coils"/>
    </source>
</evidence>
<dbReference type="VEuPathDB" id="TriTrypDB:BCY84_15761"/>
<gene>
    <name evidence="2" type="ORF">ECC02_004800</name>
</gene>
<dbReference type="Proteomes" id="UP000583944">
    <property type="component" value="Unassembled WGS sequence"/>
</dbReference>
<proteinExistence type="predicted"/>